<evidence type="ECO:0000313" key="3">
    <source>
        <dbReference type="Proteomes" id="UP000322887"/>
    </source>
</evidence>
<evidence type="ECO:0000256" key="1">
    <source>
        <dbReference type="SAM" id="MobiDB-lite"/>
    </source>
</evidence>
<proteinExistence type="predicted"/>
<dbReference type="EMBL" id="CP042910">
    <property type="protein sequence ID" value="QEG15150.1"/>
    <property type="molecule type" value="Genomic_DNA"/>
</dbReference>
<protein>
    <submittedName>
        <fullName evidence="2">Uncharacterized protein</fullName>
    </submittedName>
</protein>
<reference evidence="2 3" key="1">
    <citation type="submission" date="2019-08" db="EMBL/GenBank/DDBJ databases">
        <title>Deep-cultivation of Planctomycetes and their phenomic and genomic characterization uncovers novel biology.</title>
        <authorList>
            <person name="Wiegand S."/>
            <person name="Jogler M."/>
            <person name="Boedeker C."/>
            <person name="Pinto D."/>
            <person name="Vollmers J."/>
            <person name="Rivas-Marin E."/>
            <person name="Kohn T."/>
            <person name="Peeters S.H."/>
            <person name="Heuer A."/>
            <person name="Rast P."/>
            <person name="Oberbeckmann S."/>
            <person name="Bunk B."/>
            <person name="Jeske O."/>
            <person name="Meyerdierks A."/>
            <person name="Storesund J.E."/>
            <person name="Kallscheuer N."/>
            <person name="Luecker S."/>
            <person name="Lage O.M."/>
            <person name="Pohl T."/>
            <person name="Merkel B.J."/>
            <person name="Hornburger P."/>
            <person name="Mueller R.-W."/>
            <person name="Bruemmer F."/>
            <person name="Labrenz M."/>
            <person name="Spormann A.M."/>
            <person name="Op den Camp H."/>
            <person name="Overmann J."/>
            <person name="Amann R."/>
            <person name="Jetten M.S.M."/>
            <person name="Mascher T."/>
            <person name="Medema M.H."/>
            <person name="Devos D.P."/>
            <person name="Kaster A.-K."/>
            <person name="Ovreas L."/>
            <person name="Rohde M."/>
            <person name="Galperin M.Y."/>
            <person name="Jogler C."/>
        </authorList>
    </citation>
    <scope>NUCLEOTIDE SEQUENCE [LARGE SCALE GENOMIC DNA]</scope>
    <source>
        <strain evidence="2 3">DSM 8797</strain>
    </source>
</reference>
<organism evidence="2 3">
    <name type="scientific">Gimesia maris</name>
    <dbReference type="NCBI Taxonomy" id="122"/>
    <lineage>
        <taxon>Bacteria</taxon>
        <taxon>Pseudomonadati</taxon>
        <taxon>Planctomycetota</taxon>
        <taxon>Planctomycetia</taxon>
        <taxon>Planctomycetales</taxon>
        <taxon>Planctomycetaceae</taxon>
        <taxon>Gimesia</taxon>
    </lineage>
</organism>
<dbReference type="Proteomes" id="UP000322887">
    <property type="component" value="Chromosome"/>
</dbReference>
<evidence type="ECO:0000313" key="2">
    <source>
        <dbReference type="EMBL" id="QEG15150.1"/>
    </source>
</evidence>
<sequence length="57" mass="6246">MWVSPNEIRAERSEQEVAAPAFNQHQSVSSAKINEPQSVSSGYVTNCKTATNPKQVI</sequence>
<feature type="region of interest" description="Disordered" evidence="1">
    <location>
        <begin position="1"/>
        <end position="57"/>
    </location>
</feature>
<gene>
    <name evidence="2" type="ORF">GmarT_09880</name>
</gene>
<accession>A0ABX5YHM4</accession>
<name>A0ABX5YHM4_9PLAN</name>
<feature type="compositionally biased region" description="Polar residues" evidence="1">
    <location>
        <begin position="23"/>
        <end position="57"/>
    </location>
</feature>
<keyword evidence="3" id="KW-1185">Reference proteome</keyword>